<dbReference type="AlphaFoldDB" id="A0A0B3YJQ3"/>
<gene>
    <name evidence="1" type="ORF">RJ41_02245</name>
</gene>
<dbReference type="Pfam" id="PF11207">
    <property type="entry name" value="DUF2989"/>
    <property type="match status" value="1"/>
</dbReference>
<evidence type="ECO:0000313" key="2">
    <source>
        <dbReference type="Proteomes" id="UP000031197"/>
    </source>
</evidence>
<evidence type="ECO:0008006" key="3">
    <source>
        <dbReference type="Google" id="ProtNLM"/>
    </source>
</evidence>
<dbReference type="Proteomes" id="UP000031197">
    <property type="component" value="Unassembled WGS sequence"/>
</dbReference>
<accession>A0A0B3YJQ3</accession>
<reference evidence="1 2" key="1">
    <citation type="submission" date="2014-12" db="EMBL/GenBank/DDBJ databases">
        <title>Genome sequencing of Alteromonas marina AD001.</title>
        <authorList>
            <person name="Adrian T.G.S."/>
            <person name="Chan K.G."/>
        </authorList>
    </citation>
    <scope>NUCLEOTIDE SEQUENCE [LARGE SCALE GENOMIC DNA]</scope>
    <source>
        <strain evidence="1 2">AD001</strain>
    </source>
</reference>
<comment type="caution">
    <text evidence="1">The sequence shown here is derived from an EMBL/GenBank/DDBJ whole genome shotgun (WGS) entry which is preliminary data.</text>
</comment>
<organism evidence="1 2">
    <name type="scientific">Alteromonas marina</name>
    <dbReference type="NCBI Taxonomy" id="203795"/>
    <lineage>
        <taxon>Bacteria</taxon>
        <taxon>Pseudomonadati</taxon>
        <taxon>Pseudomonadota</taxon>
        <taxon>Gammaproteobacteria</taxon>
        <taxon>Alteromonadales</taxon>
        <taxon>Alteromonadaceae</taxon>
        <taxon>Alteromonas/Salinimonas group</taxon>
        <taxon>Alteromonas</taxon>
    </lineage>
</organism>
<dbReference type="OrthoDB" id="5900133at2"/>
<name>A0A0B3YJQ3_9ALTE</name>
<protein>
    <recommendedName>
        <fullName evidence="3">DUF2989 domain-containing protein</fullName>
    </recommendedName>
</protein>
<sequence>MLISFKTSMKTRITTNLFSKFPTKGYVTTVWLAAATTLTGCGDLFEPTISEICESHSEICLDLSLDARCRGERAEIIRLRYYNQDSKDDAYKFPLLLSFEEYLTCVEEVQHIEHVKRKGKEATRLKGVITAQREIKRLSRETKDSLDPYLSYYHWTRYNDKEAFHRFERYAASNRVSDPKLLVALASVQIKTDQKRTIETLYRALSLYKDSDDIDVSIFYSLASMGMDMDNYRFSYVWYGVAEAFDERLNDTQRVQLGQRYALPVGILDNIVDEIVSNLNSATFNADSLKLDKL</sequence>
<keyword evidence="2" id="KW-1185">Reference proteome</keyword>
<dbReference type="EMBL" id="JWLW01000003">
    <property type="protein sequence ID" value="KHT57478.1"/>
    <property type="molecule type" value="Genomic_DNA"/>
</dbReference>
<dbReference type="InterPro" id="IPR021372">
    <property type="entry name" value="DUF2989"/>
</dbReference>
<proteinExistence type="predicted"/>
<evidence type="ECO:0000313" key="1">
    <source>
        <dbReference type="EMBL" id="KHT57478.1"/>
    </source>
</evidence>
<dbReference type="RefSeq" id="WP_039216558.1">
    <property type="nucleotide sequence ID" value="NZ_JWLW01000003.1"/>
</dbReference>